<proteinExistence type="predicted"/>
<dbReference type="EMBL" id="JBJUIK010000013">
    <property type="protein sequence ID" value="KAL3506044.1"/>
    <property type="molecule type" value="Genomic_DNA"/>
</dbReference>
<evidence type="ECO:0000256" key="2">
    <source>
        <dbReference type="ARBA" id="ARBA00023015"/>
    </source>
</evidence>
<dbReference type="SUPFAM" id="SSF47459">
    <property type="entry name" value="HLH, helix-loop-helix DNA-binding domain"/>
    <property type="match status" value="1"/>
</dbReference>
<gene>
    <name evidence="7" type="ORF">ACH5RR_031426</name>
</gene>
<dbReference type="InterPro" id="IPR045239">
    <property type="entry name" value="bHLH95_bHLH"/>
</dbReference>
<name>A0ABD2YI63_9GENT</name>
<keyword evidence="5" id="KW-0175">Coiled coil</keyword>
<comment type="subcellular location">
    <subcellularLocation>
        <location evidence="1">Nucleus</location>
    </subcellularLocation>
</comment>
<protein>
    <recommendedName>
        <fullName evidence="6">BHLH domain-containing protein</fullName>
    </recommendedName>
</protein>
<feature type="coiled-coil region" evidence="5">
    <location>
        <begin position="132"/>
        <end position="166"/>
    </location>
</feature>
<reference evidence="7 8" key="1">
    <citation type="submission" date="2024-11" db="EMBL/GenBank/DDBJ databases">
        <title>A near-complete genome assembly of Cinchona calisaya.</title>
        <authorList>
            <person name="Lian D.C."/>
            <person name="Zhao X.W."/>
            <person name="Wei L."/>
        </authorList>
    </citation>
    <scope>NUCLEOTIDE SEQUENCE [LARGE SCALE GENOMIC DNA]</scope>
    <source>
        <tissue evidence="7">Nenye</tissue>
    </source>
</reference>
<keyword evidence="3" id="KW-0804">Transcription</keyword>
<evidence type="ECO:0000256" key="5">
    <source>
        <dbReference type="SAM" id="Coils"/>
    </source>
</evidence>
<dbReference type="CDD" id="cd11393">
    <property type="entry name" value="bHLH_AtbHLH_like"/>
    <property type="match status" value="1"/>
</dbReference>
<evidence type="ECO:0000256" key="4">
    <source>
        <dbReference type="ARBA" id="ARBA00023242"/>
    </source>
</evidence>
<dbReference type="Proteomes" id="UP001630127">
    <property type="component" value="Unassembled WGS sequence"/>
</dbReference>
<keyword evidence="8" id="KW-1185">Reference proteome</keyword>
<keyword evidence="2" id="KW-0805">Transcription regulation</keyword>
<dbReference type="InterPro" id="IPR044658">
    <property type="entry name" value="bHLH92/bHLH041-like"/>
</dbReference>
<dbReference type="Pfam" id="PF00010">
    <property type="entry name" value="HLH"/>
    <property type="match status" value="1"/>
</dbReference>
<dbReference type="SMART" id="SM00353">
    <property type="entry name" value="HLH"/>
    <property type="match status" value="1"/>
</dbReference>
<evidence type="ECO:0000259" key="6">
    <source>
        <dbReference type="PROSITE" id="PS50888"/>
    </source>
</evidence>
<accession>A0ABD2YI63</accession>
<evidence type="ECO:0000256" key="1">
    <source>
        <dbReference type="ARBA" id="ARBA00004123"/>
    </source>
</evidence>
<dbReference type="InterPro" id="IPR011598">
    <property type="entry name" value="bHLH_dom"/>
</dbReference>
<evidence type="ECO:0000313" key="8">
    <source>
        <dbReference type="Proteomes" id="UP001630127"/>
    </source>
</evidence>
<dbReference type="PANTHER" id="PTHR46665:SF6">
    <property type="entry name" value="TRANSCRIPTION FACTOR BHLH92"/>
    <property type="match status" value="1"/>
</dbReference>
<comment type="caution">
    <text evidence="7">The sequence shown here is derived from an EMBL/GenBank/DDBJ whole genome shotgun (WGS) entry which is preliminary data.</text>
</comment>
<dbReference type="PROSITE" id="PS50888">
    <property type="entry name" value="BHLH"/>
    <property type="match status" value="1"/>
</dbReference>
<dbReference type="AlphaFoldDB" id="A0ABD2YI63"/>
<dbReference type="Gene3D" id="4.10.280.10">
    <property type="entry name" value="Helix-loop-helix DNA-binding domain"/>
    <property type="match status" value="1"/>
</dbReference>
<dbReference type="InterPro" id="IPR036638">
    <property type="entry name" value="HLH_DNA-bd_sf"/>
</dbReference>
<dbReference type="GO" id="GO:0005634">
    <property type="term" value="C:nucleus"/>
    <property type="evidence" value="ECO:0007669"/>
    <property type="project" value="UniProtKB-SubCell"/>
</dbReference>
<evidence type="ECO:0000256" key="3">
    <source>
        <dbReference type="ARBA" id="ARBA00023163"/>
    </source>
</evidence>
<evidence type="ECO:0000313" key="7">
    <source>
        <dbReference type="EMBL" id="KAL3506044.1"/>
    </source>
</evidence>
<feature type="domain" description="BHLH" evidence="6">
    <location>
        <begin position="93"/>
        <end position="142"/>
    </location>
</feature>
<dbReference type="PANTHER" id="PTHR46665">
    <property type="entry name" value="TRANSCRIPTION FACTOR BHLH041-RELATED-RELATED"/>
    <property type="match status" value="1"/>
</dbReference>
<sequence>MEDEEYFFQQYYSQVEDFLWFDEAALPPQLPVNNQHDQSAFLKYSSQPFKGFRTKSWGNHHGPNDQNVNRRMVEFLKMSWKTTMIEPVEPERERNHKHMMSERMRRVKQKDSFVKLHKVLPLGTKGDKNSIVQMAAETIQELQSCKEDLKRKNAELELALAAENHDHDDEENLEDAKIKLRVANPSSGIDSMLEVLKFLKDIGIKTKAIQSNFSSQEFSALLEIKAKIGAGEVEKAVERTLFEVERKFRCPF</sequence>
<organism evidence="7 8">
    <name type="scientific">Cinchona calisaya</name>
    <dbReference type="NCBI Taxonomy" id="153742"/>
    <lineage>
        <taxon>Eukaryota</taxon>
        <taxon>Viridiplantae</taxon>
        <taxon>Streptophyta</taxon>
        <taxon>Embryophyta</taxon>
        <taxon>Tracheophyta</taxon>
        <taxon>Spermatophyta</taxon>
        <taxon>Magnoliopsida</taxon>
        <taxon>eudicotyledons</taxon>
        <taxon>Gunneridae</taxon>
        <taxon>Pentapetalae</taxon>
        <taxon>asterids</taxon>
        <taxon>lamiids</taxon>
        <taxon>Gentianales</taxon>
        <taxon>Rubiaceae</taxon>
        <taxon>Cinchonoideae</taxon>
        <taxon>Cinchoneae</taxon>
        <taxon>Cinchona</taxon>
    </lineage>
</organism>
<keyword evidence="4" id="KW-0539">Nucleus</keyword>